<reference evidence="3" key="2">
    <citation type="submission" date="2023-06" db="EMBL/GenBank/DDBJ databases">
        <authorList>
            <consortium name="Lawrence Berkeley National Laboratory"/>
            <person name="Haridas S."/>
            <person name="Hensen N."/>
            <person name="Bonometti L."/>
            <person name="Westerberg I."/>
            <person name="Brannstrom I.O."/>
            <person name="Guillou S."/>
            <person name="Cros-Aarteil S."/>
            <person name="Calhoun S."/>
            <person name="Kuo A."/>
            <person name="Mondo S."/>
            <person name="Pangilinan J."/>
            <person name="Riley R."/>
            <person name="Labutti K."/>
            <person name="Andreopoulos B."/>
            <person name="Lipzen A."/>
            <person name="Chen C."/>
            <person name="Yanf M."/>
            <person name="Daum C."/>
            <person name="Ng V."/>
            <person name="Clum A."/>
            <person name="Steindorff A."/>
            <person name="Ohm R."/>
            <person name="Martin F."/>
            <person name="Silar P."/>
            <person name="Natvig D."/>
            <person name="Lalanne C."/>
            <person name="Gautier V."/>
            <person name="Ament-Velasquez S.L."/>
            <person name="Kruys A."/>
            <person name="Hutchinson M.I."/>
            <person name="Powell A.J."/>
            <person name="Barry K."/>
            <person name="Miller A.N."/>
            <person name="Grigoriev I.V."/>
            <person name="Debuchy R."/>
            <person name="Gladieux P."/>
            <person name="Thoren M.H."/>
            <person name="Johannesson H."/>
        </authorList>
    </citation>
    <scope>NUCLEOTIDE SEQUENCE</scope>
    <source>
        <strain evidence="3">SMH4131-1</strain>
    </source>
</reference>
<dbReference type="GO" id="GO:0046983">
    <property type="term" value="F:protein dimerization activity"/>
    <property type="evidence" value="ECO:0007669"/>
    <property type="project" value="InterPro"/>
</dbReference>
<evidence type="ECO:0000313" key="3">
    <source>
        <dbReference type="EMBL" id="KAK3333773.1"/>
    </source>
</evidence>
<dbReference type="Proteomes" id="UP001286456">
    <property type="component" value="Unassembled WGS sequence"/>
</dbReference>
<feature type="compositionally biased region" description="Basic residues" evidence="1">
    <location>
        <begin position="107"/>
        <end position="120"/>
    </location>
</feature>
<evidence type="ECO:0000256" key="1">
    <source>
        <dbReference type="SAM" id="MobiDB-lite"/>
    </source>
</evidence>
<dbReference type="SUPFAM" id="SSF47459">
    <property type="entry name" value="HLH, helix-loop-helix DNA-binding domain"/>
    <property type="match status" value="1"/>
</dbReference>
<feature type="compositionally biased region" description="Pro residues" evidence="1">
    <location>
        <begin position="338"/>
        <end position="349"/>
    </location>
</feature>
<dbReference type="PANTHER" id="PTHR47336:SF2">
    <property type="entry name" value="TRANSCRIPTION FACTOR HMS1-RELATED"/>
    <property type="match status" value="1"/>
</dbReference>
<evidence type="ECO:0000259" key="2">
    <source>
        <dbReference type="PROSITE" id="PS50888"/>
    </source>
</evidence>
<feature type="region of interest" description="Disordered" evidence="1">
    <location>
        <begin position="407"/>
        <end position="427"/>
    </location>
</feature>
<organism evidence="3 4">
    <name type="scientific">Cercophora scortea</name>
    <dbReference type="NCBI Taxonomy" id="314031"/>
    <lineage>
        <taxon>Eukaryota</taxon>
        <taxon>Fungi</taxon>
        <taxon>Dikarya</taxon>
        <taxon>Ascomycota</taxon>
        <taxon>Pezizomycotina</taxon>
        <taxon>Sordariomycetes</taxon>
        <taxon>Sordariomycetidae</taxon>
        <taxon>Sordariales</taxon>
        <taxon>Lasiosphaeriaceae</taxon>
        <taxon>Cercophora</taxon>
    </lineage>
</organism>
<accession>A0AAE0IYR4</accession>
<comment type="caution">
    <text evidence="3">The sequence shown here is derived from an EMBL/GenBank/DDBJ whole genome shotgun (WGS) entry which is preliminary data.</text>
</comment>
<keyword evidence="4" id="KW-1185">Reference proteome</keyword>
<dbReference type="Pfam" id="PF00010">
    <property type="entry name" value="HLH"/>
    <property type="match status" value="1"/>
</dbReference>
<feature type="compositionally biased region" description="Low complexity" evidence="1">
    <location>
        <begin position="123"/>
        <end position="137"/>
    </location>
</feature>
<protein>
    <submittedName>
        <fullName evidence="3">Helix-loop-helix DNA-binding domain-containing protein</fullName>
    </submittedName>
</protein>
<feature type="region of interest" description="Disordered" evidence="1">
    <location>
        <begin position="75"/>
        <end position="139"/>
    </location>
</feature>
<proteinExistence type="predicted"/>
<dbReference type="Gene3D" id="4.10.280.10">
    <property type="entry name" value="Helix-loop-helix DNA-binding domain"/>
    <property type="match status" value="1"/>
</dbReference>
<feature type="compositionally biased region" description="Basic and acidic residues" evidence="1">
    <location>
        <begin position="356"/>
        <end position="366"/>
    </location>
</feature>
<feature type="domain" description="BHLH" evidence="2">
    <location>
        <begin position="375"/>
        <end position="442"/>
    </location>
</feature>
<dbReference type="PANTHER" id="PTHR47336">
    <property type="entry name" value="TRANSCRIPTION FACTOR HMS1-RELATED"/>
    <property type="match status" value="1"/>
</dbReference>
<keyword evidence="3" id="KW-0238">DNA-binding</keyword>
<evidence type="ECO:0000313" key="4">
    <source>
        <dbReference type="Proteomes" id="UP001286456"/>
    </source>
</evidence>
<dbReference type="AlphaFoldDB" id="A0AAE0IYR4"/>
<gene>
    <name evidence="3" type="ORF">B0T19DRAFT_399416</name>
</gene>
<dbReference type="InterPro" id="IPR036638">
    <property type="entry name" value="HLH_DNA-bd_sf"/>
</dbReference>
<dbReference type="InterPro" id="IPR052099">
    <property type="entry name" value="Regulatory_TF_Diverse"/>
</dbReference>
<feature type="region of interest" description="Disordered" evidence="1">
    <location>
        <begin position="151"/>
        <end position="187"/>
    </location>
</feature>
<feature type="compositionally biased region" description="Polar residues" evidence="1">
    <location>
        <begin position="75"/>
        <end position="100"/>
    </location>
</feature>
<name>A0AAE0IYR4_9PEZI</name>
<dbReference type="InterPro" id="IPR011598">
    <property type="entry name" value="bHLH_dom"/>
</dbReference>
<feature type="compositionally biased region" description="Low complexity" evidence="1">
    <location>
        <begin position="320"/>
        <end position="337"/>
    </location>
</feature>
<dbReference type="EMBL" id="JAUEPO010000002">
    <property type="protein sequence ID" value="KAK3333773.1"/>
    <property type="molecule type" value="Genomic_DNA"/>
</dbReference>
<reference evidence="3" key="1">
    <citation type="journal article" date="2023" name="Mol. Phylogenet. Evol.">
        <title>Genome-scale phylogeny and comparative genomics of the fungal order Sordariales.</title>
        <authorList>
            <person name="Hensen N."/>
            <person name="Bonometti L."/>
            <person name="Westerberg I."/>
            <person name="Brannstrom I.O."/>
            <person name="Guillou S."/>
            <person name="Cros-Aarteil S."/>
            <person name="Calhoun S."/>
            <person name="Haridas S."/>
            <person name="Kuo A."/>
            <person name="Mondo S."/>
            <person name="Pangilinan J."/>
            <person name="Riley R."/>
            <person name="LaButti K."/>
            <person name="Andreopoulos B."/>
            <person name="Lipzen A."/>
            <person name="Chen C."/>
            <person name="Yan M."/>
            <person name="Daum C."/>
            <person name="Ng V."/>
            <person name="Clum A."/>
            <person name="Steindorff A."/>
            <person name="Ohm R.A."/>
            <person name="Martin F."/>
            <person name="Silar P."/>
            <person name="Natvig D.O."/>
            <person name="Lalanne C."/>
            <person name="Gautier V."/>
            <person name="Ament-Velasquez S.L."/>
            <person name="Kruys A."/>
            <person name="Hutchinson M.I."/>
            <person name="Powell A.J."/>
            <person name="Barry K."/>
            <person name="Miller A.N."/>
            <person name="Grigoriev I.V."/>
            <person name="Debuchy R."/>
            <person name="Gladieux P."/>
            <person name="Hiltunen Thoren M."/>
            <person name="Johannesson H."/>
        </authorList>
    </citation>
    <scope>NUCLEOTIDE SEQUENCE</scope>
    <source>
        <strain evidence="3">SMH4131-1</strain>
    </source>
</reference>
<dbReference type="GO" id="GO:0003677">
    <property type="term" value="F:DNA binding"/>
    <property type="evidence" value="ECO:0007669"/>
    <property type="project" value="UniProtKB-KW"/>
</dbReference>
<dbReference type="SMART" id="SM00353">
    <property type="entry name" value="HLH"/>
    <property type="match status" value="1"/>
</dbReference>
<feature type="region of interest" description="Disordered" evidence="1">
    <location>
        <begin position="315"/>
        <end position="367"/>
    </location>
</feature>
<dbReference type="PROSITE" id="PS50888">
    <property type="entry name" value="BHLH"/>
    <property type="match status" value="1"/>
</dbReference>
<sequence length="491" mass="52660">MDPNTLRHLEYFSVPNNQTANPVDQSFSLTGAVPSIPPSSMWDAPTGLNLDIGQSASSSAAPTAFSLDSFNQASASTGLTSASPNPSLLSRSSVYGSQSDRALPTRPPRRRDGHTRKRSRLGPNANPAAPSTTPVTPFDSADYWIEFDNEESLDGIPEGVEASRADPKGKGNRSMSTSQYSERRASAAGPVLKVEDYVDDDALENALSDEDGFLSSMNLAEHLSRIDSAPPAEVPPREGLYSTPLSWERPQPGLRMDSLIGLNSPALNEAEQRRLIAIAMNPGPSTGGLGSNLNLNFGGLNSGFNPTFGMGFGGVSINQGPGTSPGTVSPPRVGPSQAPRPAPPNPPPKRQGSVSEKGKDKDKEKLAATATAVPGDRTAHNDIERKYRTNLKDRIAELRDAVPTLHTISENGGEDDGSQPSRTAKVSKGTILTKATEYIHYLERKNKLIAQEHLELSRRLQAFEQLLNATARASYTMPNYSRTLFDPRGFC</sequence>